<reference evidence="9" key="1">
    <citation type="journal article" date="2023" name="G3 (Bethesda)">
        <title>A reference genome for the long-term kleptoplast-retaining sea slug Elysia crispata morphotype clarki.</title>
        <authorList>
            <person name="Eastman K.E."/>
            <person name="Pendleton A.L."/>
            <person name="Shaikh M.A."/>
            <person name="Suttiyut T."/>
            <person name="Ogas R."/>
            <person name="Tomko P."/>
            <person name="Gavelis G."/>
            <person name="Widhalm J.R."/>
            <person name="Wisecaver J.H."/>
        </authorList>
    </citation>
    <scope>NUCLEOTIDE SEQUENCE</scope>
    <source>
        <strain evidence="9">ECLA1</strain>
    </source>
</reference>
<evidence type="ECO:0000256" key="5">
    <source>
        <dbReference type="ARBA" id="ARBA00023163"/>
    </source>
</evidence>
<dbReference type="InterPro" id="IPR045125">
    <property type="entry name" value="Sub1/Tcp4-like"/>
</dbReference>
<evidence type="ECO:0000256" key="2">
    <source>
        <dbReference type="ARBA" id="ARBA00009001"/>
    </source>
</evidence>
<feature type="compositionally biased region" description="Low complexity" evidence="7">
    <location>
        <begin position="11"/>
        <end position="23"/>
    </location>
</feature>
<name>A0AAE0Z7C6_9GAST</name>
<evidence type="ECO:0000256" key="6">
    <source>
        <dbReference type="ARBA" id="ARBA00023242"/>
    </source>
</evidence>
<keyword evidence="3" id="KW-0805">Transcription regulation</keyword>
<dbReference type="GO" id="GO:0060261">
    <property type="term" value="P:positive regulation of transcription initiation by RNA polymerase II"/>
    <property type="evidence" value="ECO:0007669"/>
    <property type="project" value="InterPro"/>
</dbReference>
<feature type="region of interest" description="Disordered" evidence="7">
    <location>
        <begin position="1"/>
        <end position="56"/>
    </location>
</feature>
<organism evidence="9 10">
    <name type="scientific">Elysia crispata</name>
    <name type="common">lettuce slug</name>
    <dbReference type="NCBI Taxonomy" id="231223"/>
    <lineage>
        <taxon>Eukaryota</taxon>
        <taxon>Metazoa</taxon>
        <taxon>Spiralia</taxon>
        <taxon>Lophotrochozoa</taxon>
        <taxon>Mollusca</taxon>
        <taxon>Gastropoda</taxon>
        <taxon>Heterobranchia</taxon>
        <taxon>Euthyneura</taxon>
        <taxon>Panpulmonata</taxon>
        <taxon>Sacoglossa</taxon>
        <taxon>Placobranchoidea</taxon>
        <taxon>Plakobranchidae</taxon>
        <taxon>Elysia</taxon>
    </lineage>
</organism>
<dbReference type="Gene3D" id="2.30.31.10">
    <property type="entry name" value="Transcriptional Coactivator Pc4, Chain A"/>
    <property type="match status" value="1"/>
</dbReference>
<evidence type="ECO:0000256" key="1">
    <source>
        <dbReference type="ARBA" id="ARBA00004123"/>
    </source>
</evidence>
<dbReference type="Proteomes" id="UP001283361">
    <property type="component" value="Unassembled WGS sequence"/>
</dbReference>
<dbReference type="InterPro" id="IPR009044">
    <property type="entry name" value="ssDNA-bd_transcriptional_reg"/>
</dbReference>
<dbReference type="AlphaFoldDB" id="A0AAE0Z7C6"/>
<dbReference type="SUPFAM" id="SSF54447">
    <property type="entry name" value="ssDNA-binding transcriptional regulator domain"/>
    <property type="match status" value="1"/>
</dbReference>
<dbReference type="GO" id="GO:0003677">
    <property type="term" value="F:DNA binding"/>
    <property type="evidence" value="ECO:0007669"/>
    <property type="project" value="UniProtKB-KW"/>
</dbReference>
<dbReference type="Pfam" id="PF02229">
    <property type="entry name" value="PC4"/>
    <property type="match status" value="1"/>
</dbReference>
<comment type="caution">
    <text evidence="9">The sequence shown here is derived from an EMBL/GenBank/DDBJ whole genome shotgun (WGS) entry which is preliminary data.</text>
</comment>
<protein>
    <recommendedName>
        <fullName evidence="8">Transcriptional coactivator p15 (PC4) C-terminal domain-containing protein</fullName>
    </recommendedName>
</protein>
<evidence type="ECO:0000259" key="8">
    <source>
        <dbReference type="Pfam" id="PF02229"/>
    </source>
</evidence>
<dbReference type="InterPro" id="IPR003173">
    <property type="entry name" value="PC4_C"/>
</dbReference>
<comment type="similarity">
    <text evidence="2">Belongs to the transcriptional coactivator PC4 family.</text>
</comment>
<keyword evidence="10" id="KW-1185">Reference proteome</keyword>
<evidence type="ECO:0000313" key="10">
    <source>
        <dbReference type="Proteomes" id="UP001283361"/>
    </source>
</evidence>
<evidence type="ECO:0000313" key="9">
    <source>
        <dbReference type="EMBL" id="KAK3764154.1"/>
    </source>
</evidence>
<keyword evidence="6" id="KW-0539">Nucleus</keyword>
<keyword evidence="4" id="KW-0238">DNA-binding</keyword>
<evidence type="ECO:0000256" key="3">
    <source>
        <dbReference type="ARBA" id="ARBA00023015"/>
    </source>
</evidence>
<accession>A0AAE0Z7C6</accession>
<dbReference type="GO" id="GO:0005634">
    <property type="term" value="C:nucleus"/>
    <property type="evidence" value="ECO:0007669"/>
    <property type="project" value="UniProtKB-SubCell"/>
</dbReference>
<proteinExistence type="inferred from homology"/>
<dbReference type="PANTHER" id="PTHR13215">
    <property type="entry name" value="RNA POLYMERASE II TRANSCRIPTIONAL COACTIVATOR"/>
    <property type="match status" value="1"/>
</dbReference>
<sequence>MPKSKEELSDLSDSGSASSGSDSPKPKKQKTETKAQKKGKEKAAKGSGPTRGDNGEYMFEISPMRFVTISEFRGKTFVGIREFYEKDGKKLPGKKGISLTKDQWQRLKDNIADIDECLDKF</sequence>
<dbReference type="GO" id="GO:0003713">
    <property type="term" value="F:transcription coactivator activity"/>
    <property type="evidence" value="ECO:0007669"/>
    <property type="project" value="InterPro"/>
</dbReference>
<feature type="domain" description="Transcriptional coactivator p15 (PC4) C-terminal" evidence="8">
    <location>
        <begin position="59"/>
        <end position="110"/>
    </location>
</feature>
<keyword evidence="5" id="KW-0804">Transcription</keyword>
<comment type="subcellular location">
    <subcellularLocation>
        <location evidence="1">Nucleus</location>
    </subcellularLocation>
</comment>
<evidence type="ECO:0000256" key="4">
    <source>
        <dbReference type="ARBA" id="ARBA00023125"/>
    </source>
</evidence>
<dbReference type="EMBL" id="JAWDGP010004466">
    <property type="protein sequence ID" value="KAK3764154.1"/>
    <property type="molecule type" value="Genomic_DNA"/>
</dbReference>
<evidence type="ECO:0000256" key="7">
    <source>
        <dbReference type="SAM" id="MobiDB-lite"/>
    </source>
</evidence>
<gene>
    <name evidence="9" type="ORF">RRG08_044085</name>
</gene>